<dbReference type="InterPro" id="IPR004115">
    <property type="entry name" value="GAD-like_sf"/>
</dbReference>
<evidence type="ECO:0000256" key="4">
    <source>
        <dbReference type="ARBA" id="ARBA00022917"/>
    </source>
</evidence>
<evidence type="ECO:0000256" key="2">
    <source>
        <dbReference type="ARBA" id="ARBA00022741"/>
    </source>
</evidence>
<keyword evidence="4" id="KW-0648">Protein biosynthesis</keyword>
<name>A0A075LYE7_9EURY</name>
<evidence type="ECO:0000259" key="5">
    <source>
        <dbReference type="Pfam" id="PF14544"/>
    </source>
</evidence>
<dbReference type="Gene3D" id="3.30.1360.30">
    <property type="entry name" value="GAD-like domain"/>
    <property type="match status" value="1"/>
</dbReference>
<dbReference type="GO" id="GO:0004812">
    <property type="term" value="F:aminoacyl-tRNA ligase activity"/>
    <property type="evidence" value="ECO:0007669"/>
    <property type="project" value="InterPro"/>
</dbReference>
<dbReference type="InterPro" id="IPR029349">
    <property type="entry name" value="DUF4443"/>
</dbReference>
<dbReference type="SUPFAM" id="SSF46785">
    <property type="entry name" value="Winged helix' DNA-binding domain"/>
    <property type="match status" value="1"/>
</dbReference>
<evidence type="ECO:0000313" key="8">
    <source>
        <dbReference type="Proteomes" id="UP000027981"/>
    </source>
</evidence>
<keyword evidence="1" id="KW-0436">Ligase</keyword>
<evidence type="ECO:0000259" key="6">
    <source>
        <dbReference type="Pfam" id="PF22167"/>
    </source>
</evidence>
<proteinExistence type="predicted"/>
<evidence type="ECO:0000313" key="7">
    <source>
        <dbReference type="EMBL" id="AIF69593.1"/>
    </source>
</evidence>
<dbReference type="KEGG" id="ppac:PAP_05965"/>
<dbReference type="Gene3D" id="1.10.10.10">
    <property type="entry name" value="Winged helix-like DNA-binding domain superfamily/Winged helix DNA-binding domain"/>
    <property type="match status" value="1"/>
</dbReference>
<dbReference type="GeneID" id="24842316"/>
<dbReference type="GO" id="GO:0006412">
    <property type="term" value="P:translation"/>
    <property type="evidence" value="ECO:0007669"/>
    <property type="project" value="UniProtKB-KW"/>
</dbReference>
<feature type="domain" description="PH0730-like N-terminal" evidence="6">
    <location>
        <begin position="13"/>
        <end position="71"/>
    </location>
</feature>
<dbReference type="Proteomes" id="UP000027981">
    <property type="component" value="Chromosome"/>
</dbReference>
<gene>
    <name evidence="7" type="ORF">PAP_05965</name>
</gene>
<keyword evidence="8" id="KW-1185">Reference proteome</keyword>
<dbReference type="RefSeq" id="WP_048165135.1">
    <property type="nucleotide sequence ID" value="NZ_CP006019.1"/>
</dbReference>
<reference evidence="7 8" key="2">
    <citation type="journal article" date="2015" name="Genome Announc.">
        <title>Complete Genome Sequence of Hyperthermophilic Piezophilic Archaeon Palaeococcus pacificus DY20341T, Isolated from Deep-Sea Hydrothermal Sediments.</title>
        <authorList>
            <person name="Zeng X."/>
            <person name="Jebbar M."/>
            <person name="Shao Z."/>
        </authorList>
    </citation>
    <scope>NUCLEOTIDE SEQUENCE [LARGE SCALE GENOMIC DNA]</scope>
    <source>
        <strain evidence="7 8">DY20341</strain>
    </source>
</reference>
<dbReference type="GO" id="GO:0005524">
    <property type="term" value="F:ATP binding"/>
    <property type="evidence" value="ECO:0007669"/>
    <property type="project" value="UniProtKB-KW"/>
</dbReference>
<dbReference type="GO" id="GO:0005737">
    <property type="term" value="C:cytoplasm"/>
    <property type="evidence" value="ECO:0007669"/>
    <property type="project" value="InterPro"/>
</dbReference>
<dbReference type="HOGENOM" id="CLU_1369596_0_0_2"/>
<keyword evidence="2" id="KW-0547">Nucleotide-binding</keyword>
<feature type="domain" description="DUF4443" evidence="5">
    <location>
        <begin position="95"/>
        <end position="185"/>
    </location>
</feature>
<dbReference type="Pfam" id="PF14544">
    <property type="entry name" value="DUF4443"/>
    <property type="match status" value="1"/>
</dbReference>
<dbReference type="EMBL" id="CP006019">
    <property type="protein sequence ID" value="AIF69593.1"/>
    <property type="molecule type" value="Genomic_DNA"/>
</dbReference>
<dbReference type="AlphaFoldDB" id="A0A075LYE7"/>
<dbReference type="SUPFAM" id="SSF55261">
    <property type="entry name" value="GAD domain-like"/>
    <property type="match status" value="1"/>
</dbReference>
<protein>
    <submittedName>
        <fullName evidence="7">Uncharacterized protein</fullName>
    </submittedName>
</protein>
<dbReference type="Pfam" id="PF22167">
    <property type="entry name" value="PH0730-like_N"/>
    <property type="match status" value="1"/>
</dbReference>
<dbReference type="InterPro" id="IPR054039">
    <property type="entry name" value="PH0730-like_N"/>
</dbReference>
<evidence type="ECO:0000256" key="3">
    <source>
        <dbReference type="ARBA" id="ARBA00022840"/>
    </source>
</evidence>
<keyword evidence="3" id="KW-0067">ATP-binding</keyword>
<sequence>MSWKRGAYPEFGLEDVVAAVFLLKDAKGRKQISEELNLGEGSVRTLLKKLSHLELIESKQKGHYLSEKGLKKLKEINSLFSEPKEIEKIEGMPAYALLIHNPPEFKSIDLRDEAIRFFAKGAMILVYEKGQIIFPEDGRPLKDTLPEIAQDLENLELKEGDLIVITWAPQKAHALKSAIHVALFLKKGELPRDILEVVE</sequence>
<dbReference type="InterPro" id="IPR036388">
    <property type="entry name" value="WH-like_DNA-bd_sf"/>
</dbReference>
<organism evidence="7 8">
    <name type="scientific">Palaeococcus pacificus DY20341</name>
    <dbReference type="NCBI Taxonomy" id="1343739"/>
    <lineage>
        <taxon>Archaea</taxon>
        <taxon>Methanobacteriati</taxon>
        <taxon>Methanobacteriota</taxon>
        <taxon>Thermococci</taxon>
        <taxon>Thermococcales</taxon>
        <taxon>Thermococcaceae</taxon>
        <taxon>Palaeococcus</taxon>
    </lineage>
</organism>
<dbReference type="STRING" id="1343739.PAP_05965"/>
<reference evidence="8" key="1">
    <citation type="submission" date="2013-06" db="EMBL/GenBank/DDBJ databases">
        <title>Complete Genome Sequence of Hyperthermophilic Palaeococcus pacificus DY20341T, Isolated from a Deep-Sea Hydrothermal Sediments.</title>
        <authorList>
            <person name="Zeng X."/>
            <person name="Shao Z."/>
        </authorList>
    </citation>
    <scope>NUCLEOTIDE SEQUENCE [LARGE SCALE GENOMIC DNA]</scope>
    <source>
        <strain evidence="8">DY20341</strain>
    </source>
</reference>
<dbReference type="OrthoDB" id="85402at2157"/>
<evidence type="ECO:0000256" key="1">
    <source>
        <dbReference type="ARBA" id="ARBA00022598"/>
    </source>
</evidence>
<accession>A0A075LYE7</accession>
<dbReference type="InterPro" id="IPR036390">
    <property type="entry name" value="WH_DNA-bd_sf"/>
</dbReference>
<dbReference type="eggNOG" id="arCOG02103">
    <property type="taxonomic scope" value="Archaea"/>
</dbReference>